<comment type="caution">
    <text evidence="1">The sequence shown here is derived from an EMBL/GenBank/DDBJ whole genome shotgun (WGS) entry which is preliminary data.</text>
</comment>
<dbReference type="AlphaFoldDB" id="A0A0G0ZGX5"/>
<accession>A0A0G0ZGX5</accession>
<gene>
    <name evidence="1" type="ORF">UV11_C0012G0019</name>
</gene>
<dbReference type="Proteomes" id="UP000034036">
    <property type="component" value="Unassembled WGS sequence"/>
</dbReference>
<protein>
    <submittedName>
        <fullName evidence="1">Uncharacterized protein</fullName>
    </submittedName>
</protein>
<organism evidence="1 2">
    <name type="scientific">Candidatus Giovannonibacteria bacterium GW2011_GWF2_42_19</name>
    <dbReference type="NCBI Taxonomy" id="1618659"/>
    <lineage>
        <taxon>Bacteria</taxon>
        <taxon>Candidatus Giovannoniibacteriota</taxon>
    </lineage>
</organism>
<proteinExistence type="predicted"/>
<evidence type="ECO:0000313" key="2">
    <source>
        <dbReference type="Proteomes" id="UP000034036"/>
    </source>
</evidence>
<sequence length="201" mass="23696">MTAMATTFVDLEALLKSCTDNPLTLAEFYYSCGKDAHARLILRNYVYRLWWKEKKFAEAFLINRHFRHILTQESKMTLIREWCLYEMTIRPIEVLIRARRYKQKDLAMDAAKILFGKEWRSKVPRELLVSIVRNELSYSSDFAFYLAGHLFSEAIQGRKFKDLPFILGEFSAELAEVQKELATILCAPRERMKKRKKQKAA</sequence>
<reference evidence="1 2" key="1">
    <citation type="journal article" date="2015" name="Nature">
        <title>rRNA introns, odd ribosomes, and small enigmatic genomes across a large radiation of phyla.</title>
        <authorList>
            <person name="Brown C.T."/>
            <person name="Hug L.A."/>
            <person name="Thomas B.C."/>
            <person name="Sharon I."/>
            <person name="Castelle C.J."/>
            <person name="Singh A."/>
            <person name="Wilkins M.J."/>
            <person name="Williams K.H."/>
            <person name="Banfield J.F."/>
        </authorList>
    </citation>
    <scope>NUCLEOTIDE SEQUENCE [LARGE SCALE GENOMIC DNA]</scope>
</reference>
<name>A0A0G0ZGX5_9BACT</name>
<dbReference type="EMBL" id="LCDF01000012">
    <property type="protein sequence ID" value="KKS47962.1"/>
    <property type="molecule type" value="Genomic_DNA"/>
</dbReference>
<dbReference type="STRING" id="1618659.UV11_C0012G0019"/>
<evidence type="ECO:0000313" key="1">
    <source>
        <dbReference type="EMBL" id="KKS47962.1"/>
    </source>
</evidence>